<accession>A0ABD4Z8E1</accession>
<proteinExistence type="inferred from homology"/>
<dbReference type="AlphaFoldDB" id="A0ABD4Z8E1"/>
<dbReference type="RefSeq" id="WP_285274279.1">
    <property type="nucleotide sequence ID" value="NZ_JASNVW010000006.1"/>
</dbReference>
<dbReference type="InterPro" id="IPR023472">
    <property type="entry name" value="Uncharacterised_MJ0810"/>
</dbReference>
<dbReference type="InterPro" id="IPR036071">
    <property type="entry name" value="AMMECR1_dom_sf"/>
</dbReference>
<dbReference type="Pfam" id="PF01871">
    <property type="entry name" value="AMMECR1"/>
    <property type="match status" value="1"/>
</dbReference>
<evidence type="ECO:0000313" key="4">
    <source>
        <dbReference type="Proteomes" id="UP001529235"/>
    </source>
</evidence>
<dbReference type="PROSITE" id="PS51112">
    <property type="entry name" value="AMMECR1"/>
    <property type="match status" value="1"/>
</dbReference>
<name>A0ABD4Z8E1_9CREN</name>
<feature type="domain" description="AMMECR1" evidence="2">
    <location>
        <begin position="15"/>
        <end position="205"/>
    </location>
</feature>
<gene>
    <name evidence="3" type="ORF">QPL79_07950</name>
</gene>
<dbReference type="EMBL" id="JASNVW010000006">
    <property type="protein sequence ID" value="MDK6029292.1"/>
    <property type="molecule type" value="Genomic_DNA"/>
</dbReference>
<dbReference type="Gene3D" id="3.30.700.20">
    <property type="entry name" value="Hypothetical protein ph0010, domain 1"/>
    <property type="match status" value="1"/>
</dbReference>
<protein>
    <recommendedName>
        <fullName evidence="1">Protein QPL79_07950</fullName>
    </recommendedName>
</protein>
<dbReference type="PANTHER" id="PTHR13016">
    <property type="entry name" value="AMMECR1 HOMOLOG"/>
    <property type="match status" value="1"/>
</dbReference>
<evidence type="ECO:0000259" key="2">
    <source>
        <dbReference type="PROSITE" id="PS51112"/>
    </source>
</evidence>
<evidence type="ECO:0000313" key="3">
    <source>
        <dbReference type="EMBL" id="MDK6029292.1"/>
    </source>
</evidence>
<dbReference type="NCBIfam" id="TIGR04335">
    <property type="entry name" value="AmmeMemoSam_A"/>
    <property type="match status" value="1"/>
</dbReference>
<dbReference type="Gene3D" id="3.30.1490.150">
    <property type="entry name" value="Hypothetical protein ph0010, domain 2"/>
    <property type="match status" value="1"/>
</dbReference>
<dbReference type="Proteomes" id="UP001529235">
    <property type="component" value="Unassembled WGS sequence"/>
</dbReference>
<keyword evidence="4" id="KW-1185">Reference proteome</keyword>
<dbReference type="SUPFAM" id="SSF143447">
    <property type="entry name" value="AMMECR1-like"/>
    <property type="match status" value="1"/>
</dbReference>
<dbReference type="HAMAP" id="MF_00645">
    <property type="entry name" value="AMMECR1"/>
    <property type="match status" value="1"/>
</dbReference>
<dbReference type="InterPro" id="IPR023473">
    <property type="entry name" value="AMMECR1"/>
</dbReference>
<sequence>MSQSDVILPSELSIEDGVYLVRLARKAIEEYIKKGIKMEPDKLIDKKFMRRGMAFVTIERIVGTSEKELRGCIGFLQPISSLARIVIESAIAAATEDPRFPPLKEEELENIVIEVSILSPPMLTKNPMKDIIIGKHGIIISRGWNTGTLLPQVPIDYCWDVETFLAEGCLKAGLEPDCWYDNKTKIFIYEGRIFYEEKPYGDIKERDLASELSKKCKY</sequence>
<dbReference type="PANTHER" id="PTHR13016:SF0">
    <property type="entry name" value="AMME SYNDROME CANDIDATE GENE 1 PROTEIN"/>
    <property type="match status" value="1"/>
</dbReference>
<reference evidence="3 4" key="1">
    <citation type="submission" date="2023-05" db="EMBL/GenBank/DDBJ databases">
        <title>A new hyperthermophilic archaea 'Ignisphaera cupida' sp. nov. and description of the family 'Ignisphaeraceae' fam. nov.</title>
        <authorList>
            <person name="Podosokorskaya O.A."/>
            <person name="Elcheninov A.G."/>
            <person name="Klukina A."/>
            <person name="Merkel A.Y."/>
        </authorList>
    </citation>
    <scope>NUCLEOTIDE SEQUENCE [LARGE SCALE GENOMIC DNA]</scope>
    <source>
        <strain evidence="3 4">4213-co</strain>
    </source>
</reference>
<dbReference type="NCBIfam" id="TIGR00296">
    <property type="entry name" value="TIGR00296 family protein"/>
    <property type="match status" value="1"/>
</dbReference>
<comment type="caution">
    <text evidence="3">The sequence shown here is derived from an EMBL/GenBank/DDBJ whole genome shotgun (WGS) entry which is preliminary data.</text>
</comment>
<dbReference type="InterPro" id="IPR002733">
    <property type="entry name" value="AMMECR1_domain"/>
</dbReference>
<evidence type="ECO:0000256" key="1">
    <source>
        <dbReference type="HAMAP-Rule" id="MF_00645"/>
    </source>
</evidence>
<organism evidence="3 4">
    <name type="scientific">Ignisphaera cupida</name>
    <dbReference type="NCBI Taxonomy" id="3050454"/>
    <lineage>
        <taxon>Archaea</taxon>
        <taxon>Thermoproteota</taxon>
        <taxon>Thermoprotei</taxon>
        <taxon>Desulfurococcales</taxon>
        <taxon>Desulfurococcaceae</taxon>
        <taxon>Ignisphaera</taxon>
    </lineage>
</organism>
<dbReference type="InterPro" id="IPR027623">
    <property type="entry name" value="AmmeMemoSam_A"/>
</dbReference>
<dbReference type="InterPro" id="IPR027485">
    <property type="entry name" value="AMMECR1_N"/>
</dbReference>